<organism evidence="8 9">
    <name type="scientific">Negadavirga shengliensis</name>
    <dbReference type="NCBI Taxonomy" id="1389218"/>
    <lineage>
        <taxon>Bacteria</taxon>
        <taxon>Pseudomonadati</taxon>
        <taxon>Bacteroidota</taxon>
        <taxon>Cytophagia</taxon>
        <taxon>Cytophagales</taxon>
        <taxon>Cyclobacteriaceae</taxon>
        <taxon>Negadavirga</taxon>
    </lineage>
</organism>
<comment type="similarity">
    <text evidence="2">Belongs to the cytochrome ubiquinol oxidase subunit 2 family.</text>
</comment>
<evidence type="ECO:0000313" key="9">
    <source>
        <dbReference type="Proteomes" id="UP001595818"/>
    </source>
</evidence>
<sequence length="353" mass="39616">MTYVVIAFLYVSLLFYILFGGADFGAGIIELFSPKSFKEKSRLLTYRAIGPIWEANHMWLIIAIVILFVGFPEIYSTLSIYLHIPLSLMLLGIIARGTAFIFRHYDPESDNLQRLYNAIYIYSSFLTPLFLGIIAGTVISGNIDPEAEGFLDGYIRPWLSYFPLSVGLFTVGIAGFLACVYLIGEAENELDRKYFRQTAIYFNFSTVLAGALVFVASEWEGMRLLETFLQHPLSILSLVLATISLPVLWFMIRKKHDVFARVVAGFQVTMILFALFYAYFPAFVIMKGQTFSLDAHTAGDSTLTALGIALLAGSILILPALFYLIYSFQKKRFDTASDIVDSVAKDPDLPKDF</sequence>
<evidence type="ECO:0000256" key="4">
    <source>
        <dbReference type="ARBA" id="ARBA00022692"/>
    </source>
</evidence>
<keyword evidence="9" id="KW-1185">Reference proteome</keyword>
<dbReference type="Pfam" id="PF02322">
    <property type="entry name" value="Cyt_bd_oxida_II"/>
    <property type="match status" value="1"/>
</dbReference>
<feature type="transmembrane region" description="Helical" evidence="7">
    <location>
        <begin position="159"/>
        <end position="183"/>
    </location>
</feature>
<comment type="caution">
    <text evidence="8">The sequence shown here is derived from an EMBL/GenBank/DDBJ whole genome shotgun (WGS) entry which is preliminary data.</text>
</comment>
<reference evidence="9" key="1">
    <citation type="journal article" date="2019" name="Int. J. Syst. Evol. Microbiol.">
        <title>The Global Catalogue of Microorganisms (GCM) 10K type strain sequencing project: providing services to taxonomists for standard genome sequencing and annotation.</title>
        <authorList>
            <consortium name="The Broad Institute Genomics Platform"/>
            <consortium name="The Broad Institute Genome Sequencing Center for Infectious Disease"/>
            <person name="Wu L."/>
            <person name="Ma J."/>
        </authorList>
    </citation>
    <scope>NUCLEOTIDE SEQUENCE [LARGE SCALE GENOMIC DNA]</scope>
    <source>
        <strain evidence="9">CGMCC 4.7466</strain>
    </source>
</reference>
<feature type="transmembrane region" description="Helical" evidence="7">
    <location>
        <begin position="228"/>
        <end position="250"/>
    </location>
</feature>
<keyword evidence="4 7" id="KW-0812">Transmembrane</keyword>
<evidence type="ECO:0000256" key="1">
    <source>
        <dbReference type="ARBA" id="ARBA00004651"/>
    </source>
</evidence>
<dbReference type="Proteomes" id="UP001595818">
    <property type="component" value="Unassembled WGS sequence"/>
</dbReference>
<dbReference type="RefSeq" id="WP_377068738.1">
    <property type="nucleotide sequence ID" value="NZ_JBHSJJ010000020.1"/>
</dbReference>
<comment type="subcellular location">
    <subcellularLocation>
        <location evidence="1">Cell membrane</location>
        <topology evidence="1">Multi-pass membrane protein</topology>
    </subcellularLocation>
</comment>
<evidence type="ECO:0000256" key="3">
    <source>
        <dbReference type="ARBA" id="ARBA00022475"/>
    </source>
</evidence>
<feature type="transmembrane region" description="Helical" evidence="7">
    <location>
        <begin position="6"/>
        <end position="32"/>
    </location>
</feature>
<evidence type="ECO:0000256" key="6">
    <source>
        <dbReference type="ARBA" id="ARBA00023136"/>
    </source>
</evidence>
<keyword evidence="5 7" id="KW-1133">Transmembrane helix</keyword>
<evidence type="ECO:0000256" key="5">
    <source>
        <dbReference type="ARBA" id="ARBA00022989"/>
    </source>
</evidence>
<feature type="transmembrane region" description="Helical" evidence="7">
    <location>
        <begin position="80"/>
        <end position="103"/>
    </location>
</feature>
<dbReference type="PANTHER" id="PTHR43141:SF4">
    <property type="entry name" value="CYTOCHROME BD2 SUBUNIT II"/>
    <property type="match status" value="1"/>
</dbReference>
<feature type="transmembrane region" description="Helical" evidence="7">
    <location>
        <begin position="195"/>
        <end position="216"/>
    </location>
</feature>
<evidence type="ECO:0000256" key="7">
    <source>
        <dbReference type="SAM" id="Phobius"/>
    </source>
</evidence>
<dbReference type="InterPro" id="IPR003317">
    <property type="entry name" value="Cyt-d_oxidase_su2"/>
</dbReference>
<proteinExistence type="inferred from homology"/>
<evidence type="ECO:0000256" key="2">
    <source>
        <dbReference type="ARBA" id="ARBA00007543"/>
    </source>
</evidence>
<keyword evidence="3" id="KW-1003">Cell membrane</keyword>
<evidence type="ECO:0000313" key="8">
    <source>
        <dbReference type="EMBL" id="MFC4874668.1"/>
    </source>
</evidence>
<feature type="transmembrane region" description="Helical" evidence="7">
    <location>
        <begin position="262"/>
        <end position="285"/>
    </location>
</feature>
<gene>
    <name evidence="8" type="ORF">ACFPFU_23395</name>
</gene>
<keyword evidence="6 7" id="KW-0472">Membrane</keyword>
<name>A0ABV9T7E2_9BACT</name>
<dbReference type="PANTHER" id="PTHR43141">
    <property type="entry name" value="CYTOCHROME BD2 SUBUNIT II"/>
    <property type="match status" value="1"/>
</dbReference>
<feature type="transmembrane region" description="Helical" evidence="7">
    <location>
        <begin position="115"/>
        <end position="139"/>
    </location>
</feature>
<dbReference type="EMBL" id="JBHSJJ010000020">
    <property type="protein sequence ID" value="MFC4874668.1"/>
    <property type="molecule type" value="Genomic_DNA"/>
</dbReference>
<feature type="transmembrane region" description="Helical" evidence="7">
    <location>
        <begin position="305"/>
        <end position="326"/>
    </location>
</feature>
<protein>
    <submittedName>
        <fullName evidence="8">Cytochrome d ubiquinol oxidase subunit II</fullName>
    </submittedName>
</protein>
<feature type="transmembrane region" description="Helical" evidence="7">
    <location>
        <begin position="53"/>
        <end position="74"/>
    </location>
</feature>
<accession>A0ABV9T7E2</accession>